<dbReference type="GO" id="GO:0032259">
    <property type="term" value="P:methylation"/>
    <property type="evidence" value="ECO:0007669"/>
    <property type="project" value="UniProtKB-KW"/>
</dbReference>
<dbReference type="Proteomes" id="UP000199495">
    <property type="component" value="Unassembled WGS sequence"/>
</dbReference>
<dbReference type="STRING" id="440168.SAMN04487974_103180"/>
<dbReference type="RefSeq" id="WP_176762562.1">
    <property type="nucleotide sequence ID" value="NZ_FNCS01000003.1"/>
</dbReference>
<dbReference type="CDD" id="cd02440">
    <property type="entry name" value="AdoMet_MTases"/>
    <property type="match status" value="1"/>
</dbReference>
<keyword evidence="2" id="KW-0808">Transferase</keyword>
<dbReference type="InterPro" id="IPR029063">
    <property type="entry name" value="SAM-dependent_MTases_sf"/>
</dbReference>
<dbReference type="SUPFAM" id="SSF48452">
    <property type="entry name" value="TPR-like"/>
    <property type="match status" value="1"/>
</dbReference>
<dbReference type="EMBL" id="FNCS01000003">
    <property type="protein sequence ID" value="SDG49085.1"/>
    <property type="molecule type" value="Genomic_DNA"/>
</dbReference>
<protein>
    <submittedName>
        <fullName evidence="2">Predicted methyltransferase, contains TPR repeat</fullName>
    </submittedName>
</protein>
<dbReference type="InterPro" id="IPR011990">
    <property type="entry name" value="TPR-like_helical_dom_sf"/>
</dbReference>
<dbReference type="SUPFAM" id="SSF53335">
    <property type="entry name" value="S-adenosyl-L-methionine-dependent methyltransferases"/>
    <property type="match status" value="1"/>
</dbReference>
<dbReference type="InterPro" id="IPR013216">
    <property type="entry name" value="Methyltransf_11"/>
</dbReference>
<dbReference type="Gene3D" id="3.40.50.150">
    <property type="entry name" value="Vaccinia Virus protein VP39"/>
    <property type="match status" value="1"/>
</dbReference>
<dbReference type="Gene3D" id="1.25.40.10">
    <property type="entry name" value="Tetratricopeptide repeat domain"/>
    <property type="match status" value="1"/>
</dbReference>
<dbReference type="Pfam" id="PF08241">
    <property type="entry name" value="Methyltransf_11"/>
    <property type="match status" value="1"/>
</dbReference>
<dbReference type="PANTHER" id="PTHR43861">
    <property type="entry name" value="TRANS-ACONITATE 2-METHYLTRANSFERASE-RELATED"/>
    <property type="match status" value="1"/>
</dbReference>
<evidence type="ECO:0000259" key="1">
    <source>
        <dbReference type="Pfam" id="PF08241"/>
    </source>
</evidence>
<reference evidence="2 3" key="1">
    <citation type="submission" date="2016-10" db="EMBL/GenBank/DDBJ databases">
        <authorList>
            <person name="de Groot N.N."/>
        </authorList>
    </citation>
    <scope>NUCLEOTIDE SEQUENCE [LARGE SCALE GENOMIC DNA]</scope>
    <source>
        <strain evidence="2 3">CGMCC 1.10267</strain>
    </source>
</reference>
<gene>
    <name evidence="2" type="ORF">SAMN04487974_103180</name>
</gene>
<evidence type="ECO:0000313" key="3">
    <source>
        <dbReference type="Proteomes" id="UP000199495"/>
    </source>
</evidence>
<accession>A0A1G7UNB7</accession>
<name>A0A1G7UNB7_9HYPH</name>
<sequence length="330" mass="35342">MNATFLSSGDLLIDRRAHYAQMLADAGDFHAAADLMAQTLAKAPDWAAGWMMKGQFSLKSGALGEAIADWQHAAELDPSGTLGAQMHLAAHGIADVEPETQAAYVEALFDQYADHFETALLQKLDYVVPGKLQAMIAESMAAFALEGFARGIDLGCGTGLMGERLRHAVSHLVGVDLSGAMVAETARKDIYDALERAELLNFLIEPGRVADLVTAADVFMYCPSLPPIFAAVHGVLREGGMFAFSIERHAGPEDQVLQDSLRYAHNGDVVRQTLAGLGFEVVAVAEEVIRQDRGVPVMGMLFVARKPEQTLAATEIAEAEAMDAPAPVLH</sequence>
<proteinExistence type="predicted"/>
<evidence type="ECO:0000313" key="2">
    <source>
        <dbReference type="EMBL" id="SDG49085.1"/>
    </source>
</evidence>
<keyword evidence="3" id="KW-1185">Reference proteome</keyword>
<dbReference type="GO" id="GO:0008757">
    <property type="term" value="F:S-adenosylmethionine-dependent methyltransferase activity"/>
    <property type="evidence" value="ECO:0007669"/>
    <property type="project" value="InterPro"/>
</dbReference>
<feature type="domain" description="Methyltransferase type 11" evidence="1">
    <location>
        <begin position="153"/>
        <end position="244"/>
    </location>
</feature>
<dbReference type="AlphaFoldDB" id="A0A1G7UNB7"/>
<keyword evidence="2" id="KW-0489">Methyltransferase</keyword>
<organism evidence="2 3">
    <name type="scientific">Pelagibacterium luteolum</name>
    <dbReference type="NCBI Taxonomy" id="440168"/>
    <lineage>
        <taxon>Bacteria</taxon>
        <taxon>Pseudomonadati</taxon>
        <taxon>Pseudomonadota</taxon>
        <taxon>Alphaproteobacteria</taxon>
        <taxon>Hyphomicrobiales</taxon>
        <taxon>Devosiaceae</taxon>
        <taxon>Pelagibacterium</taxon>
    </lineage>
</organism>